<evidence type="ECO:0000313" key="2">
    <source>
        <dbReference type="EMBL" id="CCX07767.1"/>
    </source>
</evidence>
<feature type="compositionally biased region" description="Polar residues" evidence="1">
    <location>
        <begin position="510"/>
        <end position="524"/>
    </location>
</feature>
<dbReference type="AlphaFoldDB" id="U4LBT3"/>
<evidence type="ECO:0000256" key="1">
    <source>
        <dbReference type="SAM" id="MobiDB-lite"/>
    </source>
</evidence>
<reference evidence="2 3" key="1">
    <citation type="journal article" date="2013" name="PLoS Genet.">
        <title>The genome and development-dependent transcriptomes of Pyronema confluens: a window into fungal evolution.</title>
        <authorList>
            <person name="Traeger S."/>
            <person name="Altegoer F."/>
            <person name="Freitag M."/>
            <person name="Gabaldon T."/>
            <person name="Kempken F."/>
            <person name="Kumar A."/>
            <person name="Marcet-Houben M."/>
            <person name="Poggeler S."/>
            <person name="Stajich J.E."/>
            <person name="Nowrousian M."/>
        </authorList>
    </citation>
    <scope>NUCLEOTIDE SEQUENCE [LARGE SCALE GENOMIC DNA]</scope>
    <source>
        <strain evidence="3">CBS 100304</strain>
        <tissue evidence="2">Vegetative mycelium</tissue>
    </source>
</reference>
<feature type="region of interest" description="Disordered" evidence="1">
    <location>
        <begin position="184"/>
        <end position="282"/>
    </location>
</feature>
<feature type="compositionally biased region" description="Low complexity" evidence="1">
    <location>
        <begin position="101"/>
        <end position="110"/>
    </location>
</feature>
<feature type="region of interest" description="Disordered" evidence="1">
    <location>
        <begin position="77"/>
        <end position="121"/>
    </location>
</feature>
<feature type="compositionally biased region" description="Low complexity" evidence="1">
    <location>
        <begin position="308"/>
        <end position="340"/>
    </location>
</feature>
<accession>U4LBT3</accession>
<sequence length="725" mass="78378">MESDQHSSTRPDDRHKLFNRFSNSGVYLGAPERDVYAWSKAYSLPPNALDNPRETIPRVEPDRALLLRAESIGSFNVNPSVGSQPLPHMNPTPENSQFDMNLNDSVTSSSESDDEDVNLVSDSAPDKEANELEYYNYRLQVNARISQIEAFDPKFYAQLGNVAYDLEYPGLFGNEAIVISDDELEEESNAVSDGEWEEDATTDSMGSDNKSEDDTAVVLPRSATELRSNRAEHSAPIHVPDTNAISRVHRGPTTNTPPKRQGTADASNSSDHTSASSSFPKVIQSRAINRVKQLHIRDGSPKQPTPPSSTKKGTNKMASPEKATSTPSTATKKTNQKTATPGKAPLPVNKSAEYPKRTRTACAAKDTPTEYDTDSETHDLKRRKAISGEKVSLTQRDLYSPVTRSLTRSLTSPMKEISKQPIVNSPAAQRPTGSSTMPKKIAAQTTPKAAQPKRKRAASEEKEASTQSSSHQMATPASTRSTRSAVVSKNTATQLGDHPLESGRHFTRASAMSTPKNSQDQIATPASARASAVSKNTPTQLGDHALESARHFTRASAVATSKEISAQEGQDTGVSTPLSRISNGEATSNDSAPATPTNQPKKTTKRSKRSRLGTTTKKQQKANKARHAAAALRAAENPPVTKKARSSIGYVYVSADDKKLTVEEMFAQTAELAEKAALKRAKELQASTESGDNLDAGKLAAGEQMTAEPYYEELDSELSEISADA</sequence>
<organism evidence="2 3">
    <name type="scientific">Pyronema omphalodes (strain CBS 100304)</name>
    <name type="common">Pyronema confluens</name>
    <dbReference type="NCBI Taxonomy" id="1076935"/>
    <lineage>
        <taxon>Eukaryota</taxon>
        <taxon>Fungi</taxon>
        <taxon>Dikarya</taxon>
        <taxon>Ascomycota</taxon>
        <taxon>Pezizomycotina</taxon>
        <taxon>Pezizomycetes</taxon>
        <taxon>Pezizales</taxon>
        <taxon>Pyronemataceae</taxon>
        <taxon>Pyronema</taxon>
    </lineage>
</organism>
<dbReference type="EMBL" id="HF935375">
    <property type="protein sequence ID" value="CCX07767.1"/>
    <property type="molecule type" value="Genomic_DNA"/>
</dbReference>
<keyword evidence="3" id="KW-1185">Reference proteome</keyword>
<feature type="compositionally biased region" description="Basic residues" evidence="1">
    <location>
        <begin position="618"/>
        <end position="627"/>
    </location>
</feature>
<feature type="compositionally biased region" description="Basic residues" evidence="1">
    <location>
        <begin position="602"/>
        <end position="611"/>
    </location>
</feature>
<protein>
    <submittedName>
        <fullName evidence="2">Uncharacterized protein</fullName>
    </submittedName>
</protein>
<feature type="compositionally biased region" description="Polar residues" evidence="1">
    <location>
        <begin position="465"/>
        <end position="494"/>
    </location>
</feature>
<gene>
    <name evidence="2" type="ORF">PCON_07356</name>
</gene>
<feature type="compositionally biased region" description="Acidic residues" evidence="1">
    <location>
        <begin position="184"/>
        <end position="201"/>
    </location>
</feature>
<feature type="compositionally biased region" description="Polar residues" evidence="1">
    <location>
        <begin position="558"/>
        <end position="600"/>
    </location>
</feature>
<feature type="compositionally biased region" description="Low complexity" evidence="1">
    <location>
        <begin position="263"/>
        <end position="278"/>
    </location>
</feature>
<feature type="region of interest" description="Disordered" evidence="1">
    <location>
        <begin position="294"/>
        <end position="388"/>
    </location>
</feature>
<name>U4LBT3_PYROM</name>
<dbReference type="OrthoDB" id="10552558at2759"/>
<evidence type="ECO:0000313" key="3">
    <source>
        <dbReference type="Proteomes" id="UP000018144"/>
    </source>
</evidence>
<feature type="region of interest" description="Disordered" evidence="1">
    <location>
        <begin position="404"/>
        <end position="645"/>
    </location>
</feature>
<feature type="compositionally biased region" description="Polar residues" evidence="1">
    <location>
        <begin position="421"/>
        <end position="437"/>
    </location>
</feature>
<proteinExistence type="predicted"/>
<dbReference type="Proteomes" id="UP000018144">
    <property type="component" value="Unassembled WGS sequence"/>
</dbReference>